<dbReference type="PANTHER" id="PTHR23013:SF27">
    <property type="entry name" value="G-PROTEIN COUPLED RECEPTORS FAMILY 1 PROFILE DOMAIN-CONTAINING PROTEIN"/>
    <property type="match status" value="1"/>
</dbReference>
<keyword evidence="1" id="KW-0472">Membrane</keyword>
<dbReference type="InterPro" id="IPR019430">
    <property type="entry name" value="7TM_GPCR_serpentine_rcpt_Srx"/>
</dbReference>
<name>A0AAE9A7L7_CAEBR</name>
<dbReference type="Gene3D" id="1.20.1070.10">
    <property type="entry name" value="Rhodopsin 7-helix transmembrane proteins"/>
    <property type="match status" value="1"/>
</dbReference>
<dbReference type="Proteomes" id="UP000827892">
    <property type="component" value="Chromosome V"/>
</dbReference>
<protein>
    <recommendedName>
        <fullName evidence="2">7TM GPCR serpentine receptor class x (Srx) domain-containing protein</fullName>
    </recommendedName>
</protein>
<dbReference type="AlphaFoldDB" id="A0AAE9A7L7"/>
<feature type="transmembrane region" description="Helical" evidence="1">
    <location>
        <begin position="69"/>
        <end position="92"/>
    </location>
</feature>
<proteinExistence type="predicted"/>
<evidence type="ECO:0000259" key="2">
    <source>
        <dbReference type="Pfam" id="PF10328"/>
    </source>
</evidence>
<dbReference type="EMBL" id="CP090895">
    <property type="protein sequence ID" value="ULT88983.1"/>
    <property type="molecule type" value="Genomic_DNA"/>
</dbReference>
<dbReference type="PANTHER" id="PTHR23013">
    <property type="entry name" value="SERPENTINE RECEPTOR"/>
    <property type="match status" value="1"/>
</dbReference>
<evidence type="ECO:0000313" key="3">
    <source>
        <dbReference type="EMBL" id="ULT88983.1"/>
    </source>
</evidence>
<evidence type="ECO:0000313" key="4">
    <source>
        <dbReference type="Proteomes" id="UP000827892"/>
    </source>
</evidence>
<reference evidence="3 4" key="1">
    <citation type="submission" date="2022-02" db="EMBL/GenBank/DDBJ databases">
        <title>Chromosome-level reference genomes for two strains of Caenorhabditis briggsae: an improved platform for comparative genomics.</title>
        <authorList>
            <person name="Stevens L."/>
            <person name="Andersen E.C."/>
        </authorList>
    </citation>
    <scope>NUCLEOTIDE SEQUENCE [LARGE SCALE GENOMIC DNA]</scope>
    <source>
        <strain evidence="3">QX1410_ONT</strain>
        <tissue evidence="3">Whole-organism</tissue>
    </source>
</reference>
<sequence length="128" mass="13974">MTSNASAVGSLVEVSAFNDELSLLAATLILTFGVFGVTTNLSIALIFYKEKSERTAFNLICVFRAVSNVIILSATFLLVFFAKLMAFIMMMFNERLSFLKKRIQPASSVTNVQSARQNMASTILSTVG</sequence>
<dbReference type="Pfam" id="PF10328">
    <property type="entry name" value="7TM_GPCR_Srx"/>
    <property type="match status" value="1"/>
</dbReference>
<keyword evidence="1" id="KW-1133">Transmembrane helix</keyword>
<dbReference type="SUPFAM" id="SSF81321">
    <property type="entry name" value="Family A G protein-coupled receptor-like"/>
    <property type="match status" value="1"/>
</dbReference>
<keyword evidence="1" id="KW-0812">Transmembrane</keyword>
<gene>
    <name evidence="3" type="ORF">L3Y34_007873</name>
</gene>
<accession>A0AAE9A7L7</accession>
<feature type="transmembrane region" description="Helical" evidence="1">
    <location>
        <begin position="23"/>
        <end position="48"/>
    </location>
</feature>
<evidence type="ECO:0000256" key="1">
    <source>
        <dbReference type="SAM" id="Phobius"/>
    </source>
</evidence>
<organism evidence="3 4">
    <name type="scientific">Caenorhabditis briggsae</name>
    <dbReference type="NCBI Taxonomy" id="6238"/>
    <lineage>
        <taxon>Eukaryota</taxon>
        <taxon>Metazoa</taxon>
        <taxon>Ecdysozoa</taxon>
        <taxon>Nematoda</taxon>
        <taxon>Chromadorea</taxon>
        <taxon>Rhabditida</taxon>
        <taxon>Rhabditina</taxon>
        <taxon>Rhabditomorpha</taxon>
        <taxon>Rhabditoidea</taxon>
        <taxon>Rhabditidae</taxon>
        <taxon>Peloderinae</taxon>
        <taxon>Caenorhabditis</taxon>
    </lineage>
</organism>
<feature type="domain" description="7TM GPCR serpentine receptor class x (Srx)" evidence="2">
    <location>
        <begin position="32"/>
        <end position="85"/>
    </location>
</feature>